<dbReference type="InterPro" id="IPR000873">
    <property type="entry name" value="AMP-dep_synth/lig_dom"/>
</dbReference>
<dbReference type="Gene3D" id="2.30.38.10">
    <property type="entry name" value="Luciferase, Domain 3"/>
    <property type="match status" value="1"/>
</dbReference>
<dbReference type="GO" id="GO:0017000">
    <property type="term" value="P:antibiotic biosynthetic process"/>
    <property type="evidence" value="ECO:0007669"/>
    <property type="project" value="UniProtKB-ARBA"/>
</dbReference>
<accession>A0A345XPD3</accession>
<dbReference type="InterPro" id="IPR010071">
    <property type="entry name" value="AA_adenyl_dom"/>
</dbReference>
<name>A0A345XPD3_9ACTN</name>
<dbReference type="PANTHER" id="PTHR45527">
    <property type="entry name" value="NONRIBOSOMAL PEPTIDE SYNTHETASE"/>
    <property type="match status" value="1"/>
</dbReference>
<feature type="region of interest" description="Disordered" evidence="5">
    <location>
        <begin position="207"/>
        <end position="236"/>
    </location>
</feature>
<dbReference type="InterPro" id="IPR020845">
    <property type="entry name" value="AMP-binding_CS"/>
</dbReference>
<dbReference type="AlphaFoldDB" id="A0A345XPD3"/>
<dbReference type="Pfam" id="PF00550">
    <property type="entry name" value="PP-binding"/>
    <property type="match status" value="1"/>
</dbReference>
<dbReference type="Proteomes" id="UP000254425">
    <property type="component" value="Chromosome"/>
</dbReference>
<dbReference type="Gene3D" id="3.40.50.980">
    <property type="match status" value="2"/>
</dbReference>
<dbReference type="GO" id="GO:0005737">
    <property type="term" value="C:cytoplasm"/>
    <property type="evidence" value="ECO:0007669"/>
    <property type="project" value="TreeGrafter"/>
</dbReference>
<dbReference type="NCBIfam" id="TIGR01733">
    <property type="entry name" value="AA-adenyl-dom"/>
    <property type="match status" value="1"/>
</dbReference>
<comment type="cofactor">
    <cofactor evidence="1">
        <name>pantetheine 4'-phosphate</name>
        <dbReference type="ChEBI" id="CHEBI:47942"/>
    </cofactor>
</comment>
<dbReference type="PROSITE" id="PS00455">
    <property type="entry name" value="AMP_BINDING"/>
    <property type="match status" value="1"/>
</dbReference>
<sequence>MTDGTRDAGALSPVQERMWFLDQLDPGSSDRTTVFVWRLRGTLRQRALAQALAWLTGRHEPLRTTFGAVEGRPRQTAGPPPAAVEPEYTDLEPLPAADRAQRVETLLREAARRPFDLAAGPVLRARLLRLSATEHVLALITPALVADRGSHGVLTRELGELYAAAREGRQYRLPELPLRHAEFAARQRKRLTDAELARQLDHWQERLDGASPLRLPTDRPRLAGGTDSGDGTGDRAGARHEFALPGDAVRDLAALAGEHGGTLFTGLFTVCQVLFARYTGQQDLTVGTVADARGGPEPAAPVGPFANPVVLRGTVGGDTPFREQLARNGDTVRDALAHQDVPYGRLADALGGRGEDGRDPLIATSVVLYEAHGTPVRDGGLAWHPAAPPYVPGGAELCAEFTETAPGDVACSLAYDSDLFDAAGIERLGRNLVVLLRAAVAGPGRAVGELPLLDEEERRVLMTDWGVNRSPYPDGTCMHELVAEHARRRPGAVAVVHGDAAMTYGELDAHANRLARLLAAEGVRPGSFVAVCLPRGPGLFAALLGVLRAGCAYLLLDTDYPADRLEFMIRDTGAVLCLTESGLLGSLPEEGVTLVCLDERETDVAALPAGPPGVEVTSDAGAYVIYTSGSTGTPKGTVVTHRAFVRLLRDADYLTLREDDVSGQGADVTFDAAAFEIWAPLTAGARLVVIDKHTLLDPAALVALLDEQGFTTLFLTTALFNQVVAENPRAFGSLRTMLFGGEAVNSLRVAQVLDAAPPERLVHMYGPSETTTFATWHLVREADEHRPVPIGRPVANTTVHVLDERLNPVPTGVTGELFVAGPGVARGYIDRPELTAERFLGNPYGRGGPDDRMYRTGDLVRWTGDGTLVYVGRADHQVKIRGYRVEPSEIERVLQQHPDVDAAMVVASAAEGGHKRLLGYVRPHDGRRPDPDGLCGFVGERLPDFMVPAAVVVLTEFPLTPSGKVDRAALPVPESGGTTDGAGAEPRTDAERALAAIWAEVLGVERVGVNDNFYQLGGDSILGVKVVARARKAGLSISAKDVFRRQTIAELATAVAPVSP</sequence>
<dbReference type="SUPFAM" id="SSF52777">
    <property type="entry name" value="CoA-dependent acyltransferases"/>
    <property type="match status" value="2"/>
</dbReference>
<reference evidence="7 8" key="1">
    <citation type="submission" date="2018-07" db="EMBL/GenBank/DDBJ databases">
        <title>Draft genome of the type strain Streptomyces armeniacus ATCC 15676.</title>
        <authorList>
            <person name="Labana P."/>
            <person name="Gosse J.T."/>
            <person name="Boddy C.N."/>
        </authorList>
    </citation>
    <scope>NUCLEOTIDE SEQUENCE [LARGE SCALE GENOMIC DNA]</scope>
    <source>
        <strain evidence="7 8">ATCC 15676</strain>
    </source>
</reference>
<proteinExistence type="inferred from homology"/>
<gene>
    <name evidence="7" type="ORF">DVA86_13410</name>
</gene>
<dbReference type="InterPro" id="IPR023213">
    <property type="entry name" value="CAT-like_dom_sf"/>
</dbReference>
<evidence type="ECO:0000256" key="1">
    <source>
        <dbReference type="ARBA" id="ARBA00001957"/>
    </source>
</evidence>
<dbReference type="Pfam" id="PF00501">
    <property type="entry name" value="AMP-binding"/>
    <property type="match status" value="1"/>
</dbReference>
<dbReference type="Pfam" id="PF00668">
    <property type="entry name" value="Condensation"/>
    <property type="match status" value="1"/>
</dbReference>
<keyword evidence="8" id="KW-1185">Reference proteome</keyword>
<keyword evidence="3" id="KW-0596">Phosphopantetheine</keyword>
<dbReference type="Gene3D" id="3.30.300.30">
    <property type="match status" value="1"/>
</dbReference>
<dbReference type="Gene3D" id="1.10.1200.10">
    <property type="entry name" value="ACP-like"/>
    <property type="match status" value="1"/>
</dbReference>
<dbReference type="GO" id="GO:0043041">
    <property type="term" value="P:amino acid activation for nonribosomal peptide biosynthetic process"/>
    <property type="evidence" value="ECO:0007669"/>
    <property type="project" value="TreeGrafter"/>
</dbReference>
<protein>
    <submittedName>
        <fullName evidence="7">Amino acid adenylation domain-containing protein</fullName>
    </submittedName>
</protein>
<dbReference type="KEGG" id="sarm:DVA86_13410"/>
<dbReference type="CDD" id="cd12117">
    <property type="entry name" value="A_NRPS_Srf_like"/>
    <property type="match status" value="1"/>
</dbReference>
<dbReference type="InterPro" id="IPR025110">
    <property type="entry name" value="AMP-bd_C"/>
</dbReference>
<dbReference type="InterPro" id="IPR009081">
    <property type="entry name" value="PP-bd_ACP"/>
</dbReference>
<evidence type="ECO:0000256" key="5">
    <source>
        <dbReference type="SAM" id="MobiDB-lite"/>
    </source>
</evidence>
<dbReference type="FunFam" id="2.30.38.10:FF:000001">
    <property type="entry name" value="Non-ribosomal peptide synthetase PvdI"/>
    <property type="match status" value="1"/>
</dbReference>
<dbReference type="PANTHER" id="PTHR45527:SF1">
    <property type="entry name" value="FATTY ACID SYNTHASE"/>
    <property type="match status" value="1"/>
</dbReference>
<dbReference type="FunFam" id="3.40.50.980:FF:000001">
    <property type="entry name" value="Non-ribosomal peptide synthetase"/>
    <property type="match status" value="1"/>
</dbReference>
<dbReference type="FunFam" id="1.10.1200.10:FF:000005">
    <property type="entry name" value="Nonribosomal peptide synthetase 1"/>
    <property type="match status" value="1"/>
</dbReference>
<dbReference type="InterPro" id="IPR036736">
    <property type="entry name" value="ACP-like_sf"/>
</dbReference>
<dbReference type="GO" id="GO:0031177">
    <property type="term" value="F:phosphopantetheine binding"/>
    <property type="evidence" value="ECO:0007669"/>
    <property type="project" value="InterPro"/>
</dbReference>
<dbReference type="SUPFAM" id="SSF56801">
    <property type="entry name" value="Acetyl-CoA synthetase-like"/>
    <property type="match status" value="1"/>
</dbReference>
<dbReference type="GO" id="GO:0008610">
    <property type="term" value="P:lipid biosynthetic process"/>
    <property type="evidence" value="ECO:0007669"/>
    <property type="project" value="UniProtKB-ARBA"/>
</dbReference>
<dbReference type="GO" id="GO:0003824">
    <property type="term" value="F:catalytic activity"/>
    <property type="evidence" value="ECO:0007669"/>
    <property type="project" value="InterPro"/>
</dbReference>
<dbReference type="SUPFAM" id="SSF47336">
    <property type="entry name" value="ACP-like"/>
    <property type="match status" value="1"/>
</dbReference>
<dbReference type="CDD" id="cd19531">
    <property type="entry name" value="LCL_NRPS-like"/>
    <property type="match status" value="1"/>
</dbReference>
<dbReference type="GO" id="GO:0044550">
    <property type="term" value="P:secondary metabolite biosynthetic process"/>
    <property type="evidence" value="ECO:0007669"/>
    <property type="project" value="UniProtKB-ARBA"/>
</dbReference>
<dbReference type="RefSeq" id="WP_208878380.1">
    <property type="nucleotide sequence ID" value="NZ_CP031320.1"/>
</dbReference>
<feature type="domain" description="Carrier" evidence="6">
    <location>
        <begin position="985"/>
        <end position="1059"/>
    </location>
</feature>
<evidence type="ECO:0000313" key="7">
    <source>
        <dbReference type="EMBL" id="AXK33499.1"/>
    </source>
</evidence>
<dbReference type="EMBL" id="CP031320">
    <property type="protein sequence ID" value="AXK33499.1"/>
    <property type="molecule type" value="Genomic_DNA"/>
</dbReference>
<keyword evidence="4" id="KW-0597">Phosphoprotein</keyword>
<dbReference type="FunFam" id="3.30.300.30:FF:000010">
    <property type="entry name" value="Enterobactin synthetase component F"/>
    <property type="match status" value="1"/>
</dbReference>
<dbReference type="Pfam" id="PF13193">
    <property type="entry name" value="AMP-binding_C"/>
    <property type="match status" value="1"/>
</dbReference>
<evidence type="ECO:0000259" key="6">
    <source>
        <dbReference type="PROSITE" id="PS50075"/>
    </source>
</evidence>
<dbReference type="Gene3D" id="3.30.559.10">
    <property type="entry name" value="Chloramphenicol acetyltransferase-like domain"/>
    <property type="match status" value="1"/>
</dbReference>
<dbReference type="InterPro" id="IPR020806">
    <property type="entry name" value="PKS_PP-bd"/>
</dbReference>
<evidence type="ECO:0000256" key="4">
    <source>
        <dbReference type="ARBA" id="ARBA00022553"/>
    </source>
</evidence>
<dbReference type="PROSITE" id="PS50075">
    <property type="entry name" value="CARRIER"/>
    <property type="match status" value="1"/>
</dbReference>
<dbReference type="InterPro" id="IPR006162">
    <property type="entry name" value="Ppantetheine_attach_site"/>
</dbReference>
<dbReference type="FunFam" id="3.40.50.12780:FF:000012">
    <property type="entry name" value="Non-ribosomal peptide synthetase"/>
    <property type="match status" value="1"/>
</dbReference>
<evidence type="ECO:0000256" key="2">
    <source>
        <dbReference type="ARBA" id="ARBA00006432"/>
    </source>
</evidence>
<evidence type="ECO:0000313" key="8">
    <source>
        <dbReference type="Proteomes" id="UP000254425"/>
    </source>
</evidence>
<dbReference type="Gene3D" id="3.30.559.30">
    <property type="entry name" value="Nonribosomal peptide synthetase, condensation domain"/>
    <property type="match status" value="1"/>
</dbReference>
<dbReference type="PROSITE" id="PS00012">
    <property type="entry name" value="PHOSPHOPANTETHEINE"/>
    <property type="match status" value="1"/>
</dbReference>
<organism evidence="7 8">
    <name type="scientific">Streptomyces armeniacus</name>
    <dbReference type="NCBI Taxonomy" id="83291"/>
    <lineage>
        <taxon>Bacteria</taxon>
        <taxon>Bacillati</taxon>
        <taxon>Actinomycetota</taxon>
        <taxon>Actinomycetes</taxon>
        <taxon>Kitasatosporales</taxon>
        <taxon>Streptomycetaceae</taxon>
        <taxon>Streptomyces</taxon>
    </lineage>
</organism>
<evidence type="ECO:0000256" key="3">
    <source>
        <dbReference type="ARBA" id="ARBA00022450"/>
    </source>
</evidence>
<comment type="similarity">
    <text evidence="2">Belongs to the ATP-dependent AMP-binding enzyme family.</text>
</comment>
<dbReference type="SMART" id="SM00823">
    <property type="entry name" value="PKS_PP"/>
    <property type="match status" value="1"/>
</dbReference>
<dbReference type="InterPro" id="IPR045851">
    <property type="entry name" value="AMP-bd_C_sf"/>
</dbReference>
<dbReference type="InterPro" id="IPR001242">
    <property type="entry name" value="Condensation_dom"/>
</dbReference>